<protein>
    <submittedName>
        <fullName evidence="6">IclR family transcriptional regulator</fullName>
    </submittedName>
</protein>
<keyword evidence="1" id="KW-0805">Transcription regulation</keyword>
<dbReference type="Pfam" id="PF09339">
    <property type="entry name" value="HTH_IclR"/>
    <property type="match status" value="1"/>
</dbReference>
<dbReference type="Gene3D" id="1.10.10.10">
    <property type="entry name" value="Winged helix-like DNA-binding domain superfamily/Winged helix DNA-binding domain"/>
    <property type="match status" value="1"/>
</dbReference>
<organism evidence="6 7">
    <name type="scientific">Thermomonas carbonis</name>
    <dbReference type="NCBI Taxonomy" id="1463158"/>
    <lineage>
        <taxon>Bacteria</taxon>
        <taxon>Pseudomonadati</taxon>
        <taxon>Pseudomonadota</taxon>
        <taxon>Gammaproteobacteria</taxon>
        <taxon>Lysobacterales</taxon>
        <taxon>Lysobacteraceae</taxon>
        <taxon>Thermomonas</taxon>
    </lineage>
</organism>
<gene>
    <name evidence="6" type="ORF">H9L16_10235</name>
</gene>
<dbReference type="GO" id="GO:0003700">
    <property type="term" value="F:DNA-binding transcription factor activity"/>
    <property type="evidence" value="ECO:0007669"/>
    <property type="project" value="TreeGrafter"/>
</dbReference>
<dbReference type="InterPro" id="IPR036390">
    <property type="entry name" value="WH_DNA-bd_sf"/>
</dbReference>
<dbReference type="Gene3D" id="3.30.450.40">
    <property type="match status" value="1"/>
</dbReference>
<dbReference type="GO" id="GO:0045892">
    <property type="term" value="P:negative regulation of DNA-templated transcription"/>
    <property type="evidence" value="ECO:0007669"/>
    <property type="project" value="TreeGrafter"/>
</dbReference>
<dbReference type="GO" id="GO:0003677">
    <property type="term" value="F:DNA binding"/>
    <property type="evidence" value="ECO:0007669"/>
    <property type="project" value="UniProtKB-KW"/>
</dbReference>
<reference evidence="6 7" key="1">
    <citation type="submission" date="2020-08" db="EMBL/GenBank/DDBJ databases">
        <title>Genome sequence of Thermomonas carbonis KCTC 42013T.</title>
        <authorList>
            <person name="Hyun D.-W."/>
            <person name="Bae J.-W."/>
        </authorList>
    </citation>
    <scope>NUCLEOTIDE SEQUENCE [LARGE SCALE GENOMIC DNA]</scope>
    <source>
        <strain evidence="6 7">KCTC 42013</strain>
    </source>
</reference>
<dbReference type="EMBL" id="CP060719">
    <property type="protein sequence ID" value="QNN69086.1"/>
    <property type="molecule type" value="Genomic_DNA"/>
</dbReference>
<dbReference type="InterPro" id="IPR005471">
    <property type="entry name" value="Tscrpt_reg_IclR_N"/>
</dbReference>
<dbReference type="KEGG" id="tcn:H9L16_10235"/>
<evidence type="ECO:0000313" key="6">
    <source>
        <dbReference type="EMBL" id="QNN69086.1"/>
    </source>
</evidence>
<feature type="domain" description="IclR-ED" evidence="5">
    <location>
        <begin position="91"/>
        <end position="275"/>
    </location>
</feature>
<dbReference type="SMART" id="SM00346">
    <property type="entry name" value="HTH_ICLR"/>
    <property type="match status" value="1"/>
</dbReference>
<dbReference type="PANTHER" id="PTHR30136">
    <property type="entry name" value="HELIX-TURN-HELIX TRANSCRIPTIONAL REGULATOR, ICLR FAMILY"/>
    <property type="match status" value="1"/>
</dbReference>
<name>A0A7G9SML1_9GAMM</name>
<dbReference type="PROSITE" id="PS51077">
    <property type="entry name" value="HTH_ICLR"/>
    <property type="match status" value="1"/>
</dbReference>
<proteinExistence type="predicted"/>
<evidence type="ECO:0000256" key="3">
    <source>
        <dbReference type="ARBA" id="ARBA00023163"/>
    </source>
</evidence>
<evidence type="ECO:0000256" key="1">
    <source>
        <dbReference type="ARBA" id="ARBA00023015"/>
    </source>
</evidence>
<dbReference type="Proteomes" id="UP000515804">
    <property type="component" value="Chromosome"/>
</dbReference>
<dbReference type="Pfam" id="PF01614">
    <property type="entry name" value="IclR_C"/>
    <property type="match status" value="1"/>
</dbReference>
<dbReference type="RefSeq" id="WP_187551609.1">
    <property type="nucleotide sequence ID" value="NZ_BMZL01000002.1"/>
</dbReference>
<dbReference type="InterPro" id="IPR050707">
    <property type="entry name" value="HTH_MetabolicPath_Reg"/>
</dbReference>
<dbReference type="InterPro" id="IPR029016">
    <property type="entry name" value="GAF-like_dom_sf"/>
</dbReference>
<sequence length="277" mass="30756">MGNPKRDLQSLAADAEGRNPQLVNSVARAFSILRCFEHVRSHPDNRYLGNQDIAKRTRLPKATVSRLSQTLATLGYLEYSPTLEKYALGPAVLGLGHAYMAGHDVIGIAQPLMQELADYTQAAVMLAVPEGMRMLLLEVCQGDAMFNMRLEKGARVPHGTTALGRADLAARSRDAFDGYLAELERSSSPEAWTQVRAGIERARQDYETYGFVFSLGDWNPDVFAVGVPMISADRTRRFAFNVSGRLSVMTREKLVQDFGPRLVALRNRVYEATEGRF</sequence>
<evidence type="ECO:0000313" key="7">
    <source>
        <dbReference type="Proteomes" id="UP000515804"/>
    </source>
</evidence>
<evidence type="ECO:0000259" key="5">
    <source>
        <dbReference type="PROSITE" id="PS51078"/>
    </source>
</evidence>
<feature type="domain" description="HTH iclR-type" evidence="4">
    <location>
        <begin position="23"/>
        <end position="90"/>
    </location>
</feature>
<accession>A0A7G9SML1</accession>
<keyword evidence="2" id="KW-0238">DNA-binding</keyword>
<dbReference type="SUPFAM" id="SSF46785">
    <property type="entry name" value="Winged helix' DNA-binding domain"/>
    <property type="match status" value="1"/>
</dbReference>
<dbReference type="InterPro" id="IPR014757">
    <property type="entry name" value="Tscrpt_reg_IclR_C"/>
</dbReference>
<evidence type="ECO:0000256" key="2">
    <source>
        <dbReference type="ARBA" id="ARBA00023125"/>
    </source>
</evidence>
<dbReference type="InterPro" id="IPR036388">
    <property type="entry name" value="WH-like_DNA-bd_sf"/>
</dbReference>
<dbReference type="PROSITE" id="PS51078">
    <property type="entry name" value="ICLR_ED"/>
    <property type="match status" value="1"/>
</dbReference>
<dbReference type="SUPFAM" id="SSF55781">
    <property type="entry name" value="GAF domain-like"/>
    <property type="match status" value="1"/>
</dbReference>
<keyword evidence="7" id="KW-1185">Reference proteome</keyword>
<evidence type="ECO:0000259" key="4">
    <source>
        <dbReference type="PROSITE" id="PS51077"/>
    </source>
</evidence>
<dbReference type="AlphaFoldDB" id="A0A7G9SML1"/>
<keyword evidence="3" id="KW-0804">Transcription</keyword>
<dbReference type="PANTHER" id="PTHR30136:SF33">
    <property type="entry name" value="TRANSCRIPTIONAL REGULATORY PROTEIN"/>
    <property type="match status" value="1"/>
</dbReference>